<keyword evidence="2" id="KW-1185">Reference proteome</keyword>
<dbReference type="PANTHER" id="PTHR15002">
    <property type="entry name" value="RIBOSOMAL BIOGENESIS PROTEIN LAS1L"/>
    <property type="match status" value="1"/>
</dbReference>
<sequence length="424" mass="47345">MQDNPSTTAPSSYLSLRQGYSTAIIRLVNGLVDPLQLGAYARSIASIANQLGLPSWLVELRHAATHEDLPSIDLLREAARESMIWLLHNYFLPTINPSTAPETSTPLRALEPTLKQYKNLLKMTTRDASLRTRYKPAVLSVMKDVERWIAEARVAANMSTRELGWDTNASESLLDSGEIDPKERWALERLCDALLEKGGLVPLSRKKRDFSADSFMPPNFSVLLWTPLLQHLQSLHYEFYIVLTERIFLTLLTENVPTTVGQIESPRDPSYDACLARWAMWAVEAWEADDSQSEFDLRKEVTVTLMQSLGRVMNPSLYLGRNSVTYLLEALCSGNPQLETVLSTLRTLSNDTPPNDWNPDDMAIMDQRLNTLLSSDAASDESTRSRPDAPIGPVASNDALPGWRLLHGGSAWRPCPIGVHCATI</sequence>
<dbReference type="PANTHER" id="PTHR15002:SF0">
    <property type="entry name" value="RIBOSOMAL BIOGENESIS PROTEIN LAS1L"/>
    <property type="match status" value="1"/>
</dbReference>
<name>A0A9P7GA32_9AGAR</name>
<evidence type="ECO:0000313" key="2">
    <source>
        <dbReference type="Proteomes" id="UP000775547"/>
    </source>
</evidence>
<dbReference type="GO" id="GO:0000470">
    <property type="term" value="P:maturation of LSU-rRNA"/>
    <property type="evidence" value="ECO:0007669"/>
    <property type="project" value="TreeGrafter"/>
</dbReference>
<evidence type="ECO:0008006" key="3">
    <source>
        <dbReference type="Google" id="ProtNLM"/>
    </source>
</evidence>
<proteinExistence type="predicted"/>
<protein>
    <recommendedName>
        <fullName evidence="3">Las1-domain-containing protein</fullName>
    </recommendedName>
</protein>
<dbReference type="Proteomes" id="UP000775547">
    <property type="component" value="Unassembled WGS sequence"/>
</dbReference>
<dbReference type="Pfam" id="PF04031">
    <property type="entry name" value="Las1"/>
    <property type="match status" value="1"/>
</dbReference>
<dbReference type="GO" id="GO:0090730">
    <property type="term" value="C:Las1 complex"/>
    <property type="evidence" value="ECO:0007669"/>
    <property type="project" value="InterPro"/>
</dbReference>
<dbReference type="InterPro" id="IPR007174">
    <property type="entry name" value="Las1"/>
</dbReference>
<dbReference type="GO" id="GO:0000460">
    <property type="term" value="P:maturation of 5.8S rRNA"/>
    <property type="evidence" value="ECO:0007669"/>
    <property type="project" value="TreeGrafter"/>
</dbReference>
<dbReference type="GO" id="GO:0004519">
    <property type="term" value="F:endonuclease activity"/>
    <property type="evidence" value="ECO:0007669"/>
    <property type="project" value="InterPro"/>
</dbReference>
<accession>A0A9P7GA32</accession>
<comment type="caution">
    <text evidence="1">The sequence shown here is derived from an EMBL/GenBank/DDBJ whole genome shotgun (WGS) entry which is preliminary data.</text>
</comment>
<reference evidence="1" key="1">
    <citation type="submission" date="2020-07" db="EMBL/GenBank/DDBJ databases">
        <authorList>
            <person name="Nieuwenhuis M."/>
            <person name="Van De Peppel L.J.J."/>
        </authorList>
    </citation>
    <scope>NUCLEOTIDE SEQUENCE</scope>
    <source>
        <strain evidence="1">AP01</strain>
        <tissue evidence="1">Mycelium</tissue>
    </source>
</reference>
<evidence type="ECO:0000313" key="1">
    <source>
        <dbReference type="EMBL" id="KAG5646041.1"/>
    </source>
</evidence>
<dbReference type="AlphaFoldDB" id="A0A9P7GA32"/>
<dbReference type="EMBL" id="JABCKV010000027">
    <property type="protein sequence ID" value="KAG5646041.1"/>
    <property type="molecule type" value="Genomic_DNA"/>
</dbReference>
<gene>
    <name evidence="1" type="ORF">DXG03_004464</name>
</gene>
<dbReference type="GO" id="GO:0030687">
    <property type="term" value="C:preribosome, large subunit precursor"/>
    <property type="evidence" value="ECO:0007669"/>
    <property type="project" value="TreeGrafter"/>
</dbReference>
<reference evidence="1" key="2">
    <citation type="submission" date="2021-10" db="EMBL/GenBank/DDBJ databases">
        <title>Phylogenomics reveals ancestral predisposition of the termite-cultivated fungus Termitomyces towards a domesticated lifestyle.</title>
        <authorList>
            <person name="Auxier B."/>
            <person name="Grum-Grzhimaylo A."/>
            <person name="Cardenas M.E."/>
            <person name="Lodge J.D."/>
            <person name="Laessoe T."/>
            <person name="Pedersen O."/>
            <person name="Smith M.E."/>
            <person name="Kuyper T.W."/>
            <person name="Franco-Molano E.A."/>
            <person name="Baroni T.J."/>
            <person name="Aanen D.K."/>
        </authorList>
    </citation>
    <scope>NUCLEOTIDE SEQUENCE</scope>
    <source>
        <strain evidence="1">AP01</strain>
        <tissue evidence="1">Mycelium</tissue>
    </source>
</reference>
<dbReference type="OrthoDB" id="10263222at2759"/>
<organism evidence="1 2">
    <name type="scientific">Asterophora parasitica</name>
    <dbReference type="NCBI Taxonomy" id="117018"/>
    <lineage>
        <taxon>Eukaryota</taxon>
        <taxon>Fungi</taxon>
        <taxon>Dikarya</taxon>
        <taxon>Basidiomycota</taxon>
        <taxon>Agaricomycotina</taxon>
        <taxon>Agaricomycetes</taxon>
        <taxon>Agaricomycetidae</taxon>
        <taxon>Agaricales</taxon>
        <taxon>Tricholomatineae</taxon>
        <taxon>Lyophyllaceae</taxon>
        <taxon>Asterophora</taxon>
    </lineage>
</organism>